<evidence type="ECO:0000256" key="1">
    <source>
        <dbReference type="SAM" id="MobiDB-lite"/>
    </source>
</evidence>
<sequence>MVASPSSTREQQQSRHAHIVSQAQGAWVPHDDDEPLSWPSQAPTQDARLDDDDDLCSECEVLTPRGSSERVFLDEVEMMRHGWCDKQGHYWNKMSMPKDEAQLLYDGIVSRDCQHQICGAPLLVCLPPPTSNSRPYVCFAEQLHPPEVISKNLSTTEGSEQVSSEICPDAHQLQNETVAIESGGTLTKMGTGQEHRIYQLVLGSRRIFLERGADAHLMLHTDHNVHRHYASV</sequence>
<dbReference type="WBParaSite" id="PSAMB.scaffold1033size36900.g10437.t1">
    <property type="protein sequence ID" value="PSAMB.scaffold1033size36900.g10437.t1"/>
    <property type="gene ID" value="PSAMB.scaffold1033size36900.g10437"/>
</dbReference>
<protein>
    <submittedName>
        <fullName evidence="3">Uncharacterized protein</fullName>
    </submittedName>
</protein>
<organism evidence="2 3">
    <name type="scientific">Plectus sambesii</name>
    <dbReference type="NCBI Taxonomy" id="2011161"/>
    <lineage>
        <taxon>Eukaryota</taxon>
        <taxon>Metazoa</taxon>
        <taxon>Ecdysozoa</taxon>
        <taxon>Nematoda</taxon>
        <taxon>Chromadorea</taxon>
        <taxon>Plectida</taxon>
        <taxon>Plectina</taxon>
        <taxon>Plectoidea</taxon>
        <taxon>Plectidae</taxon>
        <taxon>Plectus</taxon>
    </lineage>
</organism>
<accession>A0A914UI33</accession>
<proteinExistence type="predicted"/>
<evidence type="ECO:0000313" key="2">
    <source>
        <dbReference type="Proteomes" id="UP000887566"/>
    </source>
</evidence>
<feature type="region of interest" description="Disordered" evidence="1">
    <location>
        <begin position="1"/>
        <end position="50"/>
    </location>
</feature>
<dbReference type="Proteomes" id="UP000887566">
    <property type="component" value="Unplaced"/>
</dbReference>
<feature type="compositionally biased region" description="Polar residues" evidence="1">
    <location>
        <begin position="1"/>
        <end position="11"/>
    </location>
</feature>
<keyword evidence="2" id="KW-1185">Reference proteome</keyword>
<dbReference type="AlphaFoldDB" id="A0A914UI33"/>
<evidence type="ECO:0000313" key="3">
    <source>
        <dbReference type="WBParaSite" id="PSAMB.scaffold1033size36900.g10437.t1"/>
    </source>
</evidence>
<name>A0A914UI33_9BILA</name>
<reference evidence="3" key="1">
    <citation type="submission" date="2022-11" db="UniProtKB">
        <authorList>
            <consortium name="WormBaseParasite"/>
        </authorList>
    </citation>
    <scope>IDENTIFICATION</scope>
</reference>